<dbReference type="EMBL" id="JBHTJO010000001">
    <property type="protein sequence ID" value="MFD0986285.1"/>
    <property type="molecule type" value="Genomic_DNA"/>
</dbReference>
<keyword evidence="3" id="KW-1185">Reference proteome</keyword>
<proteinExistence type="predicted"/>
<keyword evidence="2" id="KW-0503">Monooxygenase</keyword>
<dbReference type="GO" id="GO:0004497">
    <property type="term" value="F:monooxygenase activity"/>
    <property type="evidence" value="ECO:0007669"/>
    <property type="project" value="UniProtKB-KW"/>
</dbReference>
<accession>A0ABW3J8S3</accession>
<sequence length="101" mass="10721">MSKIAGVIPFKAKPGQGADVAQALADALPHVEKETGTPLWMVLHSEVDPDCVFLVDLFTDEAAREAHMKGDAAAQIFATVPDLLAEEPVIHPAKTIAHKGI</sequence>
<evidence type="ECO:0000313" key="3">
    <source>
        <dbReference type="Proteomes" id="UP001597102"/>
    </source>
</evidence>
<name>A0ABW3J8S3_9HYPH</name>
<organism evidence="2 3">
    <name type="scientific">Methyloligella solikamskensis</name>
    <dbReference type="NCBI Taxonomy" id="1177756"/>
    <lineage>
        <taxon>Bacteria</taxon>
        <taxon>Pseudomonadati</taxon>
        <taxon>Pseudomonadota</taxon>
        <taxon>Alphaproteobacteria</taxon>
        <taxon>Hyphomicrobiales</taxon>
        <taxon>Hyphomicrobiaceae</taxon>
        <taxon>Methyloligella</taxon>
    </lineage>
</organism>
<dbReference type="PROSITE" id="PS51725">
    <property type="entry name" value="ABM"/>
    <property type="match status" value="1"/>
</dbReference>
<dbReference type="Gene3D" id="3.30.70.100">
    <property type="match status" value="1"/>
</dbReference>
<dbReference type="Proteomes" id="UP001597102">
    <property type="component" value="Unassembled WGS sequence"/>
</dbReference>
<reference evidence="3" key="1">
    <citation type="journal article" date="2019" name="Int. J. Syst. Evol. Microbiol.">
        <title>The Global Catalogue of Microorganisms (GCM) 10K type strain sequencing project: providing services to taxonomists for standard genome sequencing and annotation.</title>
        <authorList>
            <consortium name="The Broad Institute Genomics Platform"/>
            <consortium name="The Broad Institute Genome Sequencing Center for Infectious Disease"/>
            <person name="Wu L."/>
            <person name="Ma J."/>
        </authorList>
    </citation>
    <scope>NUCLEOTIDE SEQUENCE [LARGE SCALE GENOMIC DNA]</scope>
    <source>
        <strain evidence="3">CCUG 61697</strain>
    </source>
</reference>
<dbReference type="SUPFAM" id="SSF54909">
    <property type="entry name" value="Dimeric alpha+beta barrel"/>
    <property type="match status" value="1"/>
</dbReference>
<protein>
    <submittedName>
        <fullName evidence="2">Quinol monooxygenase</fullName>
        <ecNumber evidence="2">1.-.-.-</ecNumber>
    </submittedName>
</protein>
<keyword evidence="2" id="KW-0560">Oxidoreductase</keyword>
<dbReference type="RefSeq" id="WP_379086123.1">
    <property type="nucleotide sequence ID" value="NZ_JBHTJO010000001.1"/>
</dbReference>
<dbReference type="Pfam" id="PF03992">
    <property type="entry name" value="ABM"/>
    <property type="match status" value="1"/>
</dbReference>
<evidence type="ECO:0000259" key="1">
    <source>
        <dbReference type="PROSITE" id="PS51725"/>
    </source>
</evidence>
<dbReference type="EC" id="1.-.-.-" evidence="2"/>
<feature type="domain" description="ABM" evidence="1">
    <location>
        <begin position="4"/>
        <end position="92"/>
    </location>
</feature>
<dbReference type="InterPro" id="IPR007138">
    <property type="entry name" value="ABM_dom"/>
</dbReference>
<gene>
    <name evidence="2" type="ORF">ACFQ2F_04165</name>
</gene>
<comment type="caution">
    <text evidence="2">The sequence shown here is derived from an EMBL/GenBank/DDBJ whole genome shotgun (WGS) entry which is preliminary data.</text>
</comment>
<evidence type="ECO:0000313" key="2">
    <source>
        <dbReference type="EMBL" id="MFD0986285.1"/>
    </source>
</evidence>
<dbReference type="InterPro" id="IPR011008">
    <property type="entry name" value="Dimeric_a/b-barrel"/>
</dbReference>